<comment type="subcellular location">
    <subcellularLocation>
        <location evidence="1">Fimbrium</location>
    </subcellularLocation>
</comment>
<organism evidence="6 7">
    <name type="scientific">Dysgonomonas hofstadii</name>
    <dbReference type="NCBI Taxonomy" id="637886"/>
    <lineage>
        <taxon>Bacteria</taxon>
        <taxon>Pseudomonadati</taxon>
        <taxon>Bacteroidota</taxon>
        <taxon>Bacteroidia</taxon>
        <taxon>Bacteroidales</taxon>
        <taxon>Dysgonomonadaceae</taxon>
        <taxon>Dysgonomonas</taxon>
    </lineage>
</organism>
<keyword evidence="4" id="KW-0281">Fimbrium</keyword>
<comment type="similarity">
    <text evidence="2">Belongs to the bacteroidetes fimbrillin superfamily. FimA/Mfa1 family.</text>
</comment>
<dbReference type="Pfam" id="PF06321">
    <property type="entry name" value="P_gingi_FimA"/>
    <property type="match status" value="1"/>
</dbReference>
<feature type="domain" description="Major fimbrial subunit protein N-terminal" evidence="5">
    <location>
        <begin position="43"/>
        <end position="161"/>
    </location>
</feature>
<gene>
    <name evidence="6" type="ORF">GGR21_001214</name>
</gene>
<dbReference type="Proteomes" id="UP000555103">
    <property type="component" value="Unassembled WGS sequence"/>
</dbReference>
<proteinExistence type="inferred from homology"/>
<protein>
    <recommendedName>
        <fullName evidence="5">Major fimbrial subunit protein N-terminal domain-containing protein</fullName>
    </recommendedName>
</protein>
<dbReference type="PROSITE" id="PS51257">
    <property type="entry name" value="PROKAR_LIPOPROTEIN"/>
    <property type="match status" value="1"/>
</dbReference>
<keyword evidence="3" id="KW-0732">Signal</keyword>
<dbReference type="InterPro" id="IPR029141">
    <property type="entry name" value="FimA_N"/>
</dbReference>
<dbReference type="Gene3D" id="2.60.40.3690">
    <property type="match status" value="1"/>
</dbReference>
<name>A0A840CQX0_9BACT</name>
<evidence type="ECO:0000256" key="4">
    <source>
        <dbReference type="ARBA" id="ARBA00023263"/>
    </source>
</evidence>
<dbReference type="EMBL" id="JACIEP010000003">
    <property type="protein sequence ID" value="MBB4035325.1"/>
    <property type="molecule type" value="Genomic_DNA"/>
</dbReference>
<comment type="caution">
    <text evidence="6">The sequence shown here is derived from an EMBL/GenBank/DDBJ whole genome shotgun (WGS) entry which is preliminary data.</text>
</comment>
<evidence type="ECO:0000256" key="2">
    <source>
        <dbReference type="ARBA" id="ARBA00006011"/>
    </source>
</evidence>
<evidence type="ECO:0000313" key="6">
    <source>
        <dbReference type="EMBL" id="MBB4035325.1"/>
    </source>
</evidence>
<reference evidence="6 7" key="1">
    <citation type="submission" date="2020-08" db="EMBL/GenBank/DDBJ databases">
        <title>Genomic Encyclopedia of Type Strains, Phase IV (KMG-IV): sequencing the most valuable type-strain genomes for metagenomic binning, comparative biology and taxonomic classification.</title>
        <authorList>
            <person name="Goeker M."/>
        </authorList>
    </citation>
    <scope>NUCLEOTIDE SEQUENCE [LARGE SCALE GENOMIC DNA]</scope>
    <source>
        <strain evidence="6 7">DSM 104969</strain>
    </source>
</reference>
<dbReference type="Gene3D" id="2.60.40.2580">
    <property type="match status" value="1"/>
</dbReference>
<evidence type="ECO:0000259" key="5">
    <source>
        <dbReference type="Pfam" id="PF06321"/>
    </source>
</evidence>
<accession>A0A840CQX0</accession>
<keyword evidence="7" id="KW-1185">Reference proteome</keyword>
<sequence>MEKMNIKKHINLLVIILAGTLMYSCSDDETIPVVDGSKQQTSLSILLNASQQGREKSAGNQDKDAESKVYSLEVLIFKSAGEREEGTKDGYGYVIRKTRDVVNETYDKEYIEIDTIKDIKLTAGKRDIYVIANAPDKYFSSVENIQQFLEKYENLSTQGRSPHPGNVTNPDEELPIGGLNPSDLKTNLTMCNFITDVQFNNLYDHHYIGFTDNNGRPDGVNQNDGWTPKGTQPFYIERLAARVAIEKIEFELPTELPFEGTTYKSDDYTYHIDSIFLMNVKTTSKFAAGTQPGFVEKFGHGCDAGYSFLMNQGRITDLHAQSLYTDFLEEAITTPNYDINENATPLWFYTFENEDSNYPTYFVIGVRYNFMSSQDNIAKTVKSYYAVEVNAPTSTSKTADHDYIKRNYQYKISAKIKGLGSLYGENPVPLKSLQTANQDIEITETVGRNLFPWTGDTYSQNTNDYE</sequence>
<evidence type="ECO:0000313" key="7">
    <source>
        <dbReference type="Proteomes" id="UP000555103"/>
    </source>
</evidence>
<evidence type="ECO:0000256" key="3">
    <source>
        <dbReference type="ARBA" id="ARBA00022729"/>
    </source>
</evidence>
<dbReference type="GO" id="GO:0009289">
    <property type="term" value="C:pilus"/>
    <property type="evidence" value="ECO:0007669"/>
    <property type="project" value="UniProtKB-SubCell"/>
</dbReference>
<dbReference type="AlphaFoldDB" id="A0A840CQX0"/>
<evidence type="ECO:0000256" key="1">
    <source>
        <dbReference type="ARBA" id="ARBA00004561"/>
    </source>
</evidence>